<evidence type="ECO:0000313" key="5">
    <source>
        <dbReference type="EMBL" id="NYI68700.1"/>
    </source>
</evidence>
<reference evidence="5 6" key="1">
    <citation type="submission" date="2020-07" db="EMBL/GenBank/DDBJ databases">
        <title>Sequencing the genomes of 1000 actinobacteria strains.</title>
        <authorList>
            <person name="Klenk H.-P."/>
        </authorList>
    </citation>
    <scope>NUCLEOTIDE SEQUENCE [LARGE SCALE GENOMIC DNA]</scope>
    <source>
        <strain evidence="5 6">DSM 26341</strain>
    </source>
</reference>
<sequence>MAEEHASASAGPEAPKAPEEPVEESASDKESAPEPAIDAYRLSVSSGGSSVFHDISVQVPAGGILVIKGPAGSGKTSLALTLSGRMKPTAGTARVLGVPITDKPSKVRALTSLGESPGVNDLDSDLTVEQHVAERLILLRPWYKPFASRTAVRDVLIRARNIVTDAIADAWPTTDDDPDPGTAFVRRLGQKSFIGDLTQLQKFAVSTALAVMGSAPVVVIDNIDSLGESADRYLAWSALATFVRRADREITLIVTCQDDRELTAYLDSAPDAGTVVRVNL</sequence>
<dbReference type="AlphaFoldDB" id="A0A7Z0D4G6"/>
<name>A0A7Z0D4G6_9MICO</name>
<feature type="region of interest" description="Disordered" evidence="3">
    <location>
        <begin position="1"/>
        <end position="34"/>
    </location>
</feature>
<dbReference type="CDD" id="cd00267">
    <property type="entry name" value="ABC_ATPase"/>
    <property type="match status" value="1"/>
</dbReference>
<comment type="caution">
    <text evidence="5">The sequence shown here is derived from an EMBL/GenBank/DDBJ whole genome shotgun (WGS) entry which is preliminary data.</text>
</comment>
<keyword evidence="1" id="KW-0547">Nucleotide-binding</keyword>
<accession>A0A7Z0D4G6</accession>
<dbReference type="SMART" id="SM00382">
    <property type="entry name" value="AAA"/>
    <property type="match status" value="1"/>
</dbReference>
<dbReference type="GO" id="GO:0005524">
    <property type="term" value="F:ATP binding"/>
    <property type="evidence" value="ECO:0007669"/>
    <property type="project" value="UniProtKB-KW"/>
</dbReference>
<dbReference type="RefSeq" id="WP_179429006.1">
    <property type="nucleotide sequence ID" value="NZ_JACBZP010000001.1"/>
</dbReference>
<dbReference type="SUPFAM" id="SSF52540">
    <property type="entry name" value="P-loop containing nucleoside triphosphate hydrolases"/>
    <property type="match status" value="1"/>
</dbReference>
<evidence type="ECO:0000256" key="2">
    <source>
        <dbReference type="ARBA" id="ARBA00022840"/>
    </source>
</evidence>
<dbReference type="Gene3D" id="3.40.50.300">
    <property type="entry name" value="P-loop containing nucleotide triphosphate hydrolases"/>
    <property type="match status" value="1"/>
</dbReference>
<dbReference type="GO" id="GO:0016887">
    <property type="term" value="F:ATP hydrolysis activity"/>
    <property type="evidence" value="ECO:0007669"/>
    <property type="project" value="InterPro"/>
</dbReference>
<dbReference type="PANTHER" id="PTHR43038">
    <property type="entry name" value="ATP-BINDING CASSETTE, SUB-FAMILY H, MEMBER 1"/>
    <property type="match status" value="1"/>
</dbReference>
<dbReference type="InterPro" id="IPR003593">
    <property type="entry name" value="AAA+_ATPase"/>
</dbReference>
<protein>
    <submittedName>
        <fullName evidence="5">ABC-type cobalamin/Fe3+-siderophores transport system ATPase subunit</fullName>
    </submittedName>
</protein>
<dbReference type="InterPro" id="IPR027417">
    <property type="entry name" value="P-loop_NTPase"/>
</dbReference>
<evidence type="ECO:0000256" key="3">
    <source>
        <dbReference type="SAM" id="MobiDB-lite"/>
    </source>
</evidence>
<dbReference type="Pfam" id="PF00005">
    <property type="entry name" value="ABC_tran"/>
    <property type="match status" value="1"/>
</dbReference>
<dbReference type="EMBL" id="JACBZP010000001">
    <property type="protein sequence ID" value="NYI68700.1"/>
    <property type="molecule type" value="Genomic_DNA"/>
</dbReference>
<feature type="domain" description="AAA+ ATPase" evidence="4">
    <location>
        <begin position="61"/>
        <end position="280"/>
    </location>
</feature>
<proteinExistence type="predicted"/>
<keyword evidence="2" id="KW-0067">ATP-binding</keyword>
<dbReference type="InterPro" id="IPR003439">
    <property type="entry name" value="ABC_transporter-like_ATP-bd"/>
</dbReference>
<keyword evidence="6" id="KW-1185">Reference proteome</keyword>
<evidence type="ECO:0000256" key="1">
    <source>
        <dbReference type="ARBA" id="ARBA00022741"/>
    </source>
</evidence>
<evidence type="ECO:0000259" key="4">
    <source>
        <dbReference type="SMART" id="SM00382"/>
    </source>
</evidence>
<dbReference type="Proteomes" id="UP000539111">
    <property type="component" value="Unassembled WGS sequence"/>
</dbReference>
<organism evidence="5 6">
    <name type="scientific">Spelaeicoccus albus</name>
    <dbReference type="NCBI Taxonomy" id="1280376"/>
    <lineage>
        <taxon>Bacteria</taxon>
        <taxon>Bacillati</taxon>
        <taxon>Actinomycetota</taxon>
        <taxon>Actinomycetes</taxon>
        <taxon>Micrococcales</taxon>
        <taxon>Brevibacteriaceae</taxon>
        <taxon>Spelaeicoccus</taxon>
    </lineage>
</organism>
<gene>
    <name evidence="5" type="ORF">BJY26_003006</name>
</gene>
<dbReference type="PANTHER" id="PTHR43038:SF3">
    <property type="entry name" value="ABC TRANSPORTER G FAMILY MEMBER 20 ISOFORM X1"/>
    <property type="match status" value="1"/>
</dbReference>
<evidence type="ECO:0000313" key="6">
    <source>
        <dbReference type="Proteomes" id="UP000539111"/>
    </source>
</evidence>